<dbReference type="Gene3D" id="3.30.70.1350">
    <property type="entry name" value="Cation efflux protein, cytoplasmic domain"/>
    <property type="match status" value="1"/>
</dbReference>
<dbReference type="GO" id="GO:0016020">
    <property type="term" value="C:membrane"/>
    <property type="evidence" value="ECO:0007669"/>
    <property type="project" value="UniProtKB-SubCell"/>
</dbReference>
<dbReference type="FunFam" id="1.20.1510.10:FF:000006">
    <property type="entry name" value="Divalent cation efflux transporter"/>
    <property type="match status" value="1"/>
</dbReference>
<evidence type="ECO:0000259" key="8">
    <source>
        <dbReference type="Pfam" id="PF01545"/>
    </source>
</evidence>
<name>C6LEY2_9FIRM</name>
<dbReference type="Proteomes" id="UP000005561">
    <property type="component" value="Unassembled WGS sequence"/>
</dbReference>
<feature type="transmembrane region" description="Helical" evidence="7">
    <location>
        <begin position="88"/>
        <end position="110"/>
    </location>
</feature>
<dbReference type="InterPro" id="IPR002524">
    <property type="entry name" value="Cation_efflux"/>
</dbReference>
<feature type="domain" description="Cation efflux protein cytoplasmic" evidence="9">
    <location>
        <begin position="221"/>
        <end position="297"/>
    </location>
</feature>
<reference evidence="10" key="1">
    <citation type="submission" date="2009-07" db="EMBL/GenBank/DDBJ databases">
        <authorList>
            <person name="Weinstock G."/>
            <person name="Sodergren E."/>
            <person name="Clifton S."/>
            <person name="Fulton L."/>
            <person name="Fulton B."/>
            <person name="Courtney L."/>
            <person name="Fronick C."/>
            <person name="Harrison M."/>
            <person name="Strong C."/>
            <person name="Farmer C."/>
            <person name="Delahaunty K."/>
            <person name="Markovic C."/>
            <person name="Hall O."/>
            <person name="Minx P."/>
            <person name="Tomlinson C."/>
            <person name="Mitreva M."/>
            <person name="Nelson J."/>
            <person name="Hou S."/>
            <person name="Wollam A."/>
            <person name="Pepin K.H."/>
            <person name="Johnson M."/>
            <person name="Bhonagiri V."/>
            <person name="Nash W.E."/>
            <person name="Warren W."/>
            <person name="Chinwalla A."/>
            <person name="Mardis E.R."/>
            <person name="Wilson R.K."/>
        </authorList>
    </citation>
    <scope>NUCLEOTIDE SEQUENCE [LARGE SCALE GENOMIC DNA]</scope>
    <source>
        <strain evidence="10">DSM 14469</strain>
    </source>
</reference>
<dbReference type="InterPro" id="IPR058533">
    <property type="entry name" value="Cation_efflux_TM"/>
</dbReference>
<comment type="similarity">
    <text evidence="2">Belongs to the cation diffusion facilitator (CDF) transporter (TC 2.A.4) family.</text>
</comment>
<evidence type="ECO:0000256" key="5">
    <source>
        <dbReference type="ARBA" id="ARBA00022989"/>
    </source>
</evidence>
<accession>C6LEY2</accession>
<dbReference type="STRING" id="168384.SAMN05660368_02390"/>
<dbReference type="Pfam" id="PF01545">
    <property type="entry name" value="Cation_efflux"/>
    <property type="match status" value="1"/>
</dbReference>
<feature type="transmembrane region" description="Helical" evidence="7">
    <location>
        <begin position="21"/>
        <end position="41"/>
    </location>
</feature>
<evidence type="ECO:0000256" key="1">
    <source>
        <dbReference type="ARBA" id="ARBA00004141"/>
    </source>
</evidence>
<dbReference type="eggNOG" id="COG0053">
    <property type="taxonomic scope" value="Bacteria"/>
</dbReference>
<dbReference type="PANTHER" id="PTHR43840:SF15">
    <property type="entry name" value="MITOCHONDRIAL METAL TRANSPORTER 1-RELATED"/>
    <property type="match status" value="1"/>
</dbReference>
<dbReference type="InterPro" id="IPR027469">
    <property type="entry name" value="Cation_efflux_TMD_sf"/>
</dbReference>
<dbReference type="PANTHER" id="PTHR43840">
    <property type="entry name" value="MITOCHONDRIAL METAL TRANSPORTER 1-RELATED"/>
    <property type="match status" value="1"/>
</dbReference>
<keyword evidence="4 7" id="KW-0812">Transmembrane</keyword>
<dbReference type="AlphaFoldDB" id="C6LEY2"/>
<feature type="domain" description="Cation efflux protein transmembrane" evidence="8">
    <location>
        <begin position="22"/>
        <end position="214"/>
    </location>
</feature>
<dbReference type="GO" id="GO:0008324">
    <property type="term" value="F:monoatomic cation transmembrane transporter activity"/>
    <property type="evidence" value="ECO:0007669"/>
    <property type="project" value="InterPro"/>
</dbReference>
<feature type="transmembrane region" description="Helical" evidence="7">
    <location>
        <begin position="122"/>
        <end position="145"/>
    </location>
</feature>
<sequence>MEKNQITQENEFQRTANKVSAVTIAGNALLSVFKLFAGIFAHSSAMISDAVHSASDVFSTVIVIIGIKLASKESDKEHPYGHERMECVAAIILAMVLFVTGLGIGVNALQDILRGDYSNLEAPGLLALIAAVVSIAVKEVMFWYTRFYAKKIDSSALMADAWHHRSDAFSSVGALIGIAGARLGFPIMDPVASLVIFVFIIKAACDIFKDAIDKMVDHSCDDETEKQIHDCVMRNPNVLGLDLLQTRIFGNKIYVDIEILVDGSYPLWKAHKIAEAVHDDIEQNFPKIKHIMVHVNPSAMPE</sequence>
<keyword evidence="11" id="KW-1185">Reference proteome</keyword>
<dbReference type="RefSeq" id="WP_006861975.1">
    <property type="nucleotide sequence ID" value="NZ_ACCL02000009.1"/>
</dbReference>
<evidence type="ECO:0000256" key="3">
    <source>
        <dbReference type="ARBA" id="ARBA00022448"/>
    </source>
</evidence>
<evidence type="ECO:0000256" key="2">
    <source>
        <dbReference type="ARBA" id="ARBA00008114"/>
    </source>
</evidence>
<dbReference type="InterPro" id="IPR036837">
    <property type="entry name" value="Cation_efflux_CTD_sf"/>
</dbReference>
<evidence type="ECO:0000313" key="10">
    <source>
        <dbReference type="EMBL" id="EET60721.1"/>
    </source>
</evidence>
<dbReference type="SUPFAM" id="SSF160240">
    <property type="entry name" value="Cation efflux protein cytoplasmic domain-like"/>
    <property type="match status" value="1"/>
</dbReference>
<dbReference type="OrthoDB" id="9806522at2"/>
<dbReference type="SUPFAM" id="SSF161111">
    <property type="entry name" value="Cation efflux protein transmembrane domain-like"/>
    <property type="match status" value="1"/>
</dbReference>
<evidence type="ECO:0000256" key="4">
    <source>
        <dbReference type="ARBA" id="ARBA00022692"/>
    </source>
</evidence>
<keyword evidence="6 7" id="KW-0472">Membrane</keyword>
<evidence type="ECO:0000256" key="6">
    <source>
        <dbReference type="ARBA" id="ARBA00023136"/>
    </source>
</evidence>
<keyword evidence="5 7" id="KW-1133">Transmembrane helix</keyword>
<dbReference type="InterPro" id="IPR027470">
    <property type="entry name" value="Cation_efflux_CTD"/>
</dbReference>
<organism evidence="10 11">
    <name type="scientific">Marvinbryantia formatexigens DSM 14469</name>
    <dbReference type="NCBI Taxonomy" id="478749"/>
    <lineage>
        <taxon>Bacteria</taxon>
        <taxon>Bacillati</taxon>
        <taxon>Bacillota</taxon>
        <taxon>Clostridia</taxon>
        <taxon>Lachnospirales</taxon>
        <taxon>Lachnospiraceae</taxon>
        <taxon>Marvinbryantia</taxon>
    </lineage>
</organism>
<keyword evidence="3" id="KW-0813">Transport</keyword>
<dbReference type="EMBL" id="ACCL02000009">
    <property type="protein sequence ID" value="EET60721.1"/>
    <property type="molecule type" value="Genomic_DNA"/>
</dbReference>
<dbReference type="Gene3D" id="1.20.1510.10">
    <property type="entry name" value="Cation efflux protein transmembrane domain"/>
    <property type="match status" value="1"/>
</dbReference>
<protein>
    <submittedName>
        <fullName evidence="10">Cation diffusion facilitator family transporter</fullName>
    </submittedName>
</protein>
<dbReference type="InterPro" id="IPR050291">
    <property type="entry name" value="CDF_Transporter"/>
</dbReference>
<dbReference type="NCBIfam" id="TIGR01297">
    <property type="entry name" value="CDF"/>
    <property type="match status" value="1"/>
</dbReference>
<evidence type="ECO:0000256" key="7">
    <source>
        <dbReference type="SAM" id="Phobius"/>
    </source>
</evidence>
<comment type="subcellular location">
    <subcellularLocation>
        <location evidence="1">Membrane</location>
        <topology evidence="1">Multi-pass membrane protein</topology>
    </subcellularLocation>
</comment>
<dbReference type="Pfam" id="PF16916">
    <property type="entry name" value="ZT_dimer"/>
    <property type="match status" value="1"/>
</dbReference>
<evidence type="ECO:0000259" key="9">
    <source>
        <dbReference type="Pfam" id="PF16916"/>
    </source>
</evidence>
<gene>
    <name evidence="10" type="ORF">BRYFOR_07183</name>
</gene>
<comment type="caution">
    <text evidence="10">The sequence shown here is derived from an EMBL/GenBank/DDBJ whole genome shotgun (WGS) entry which is preliminary data.</text>
</comment>
<evidence type="ECO:0000313" key="11">
    <source>
        <dbReference type="Proteomes" id="UP000005561"/>
    </source>
</evidence>
<proteinExistence type="inferred from homology"/>